<proteinExistence type="predicted"/>
<dbReference type="Proteomes" id="UP000257109">
    <property type="component" value="Unassembled WGS sequence"/>
</dbReference>
<evidence type="ECO:0000256" key="3">
    <source>
        <dbReference type="ARBA" id="ARBA00022833"/>
    </source>
</evidence>
<evidence type="ECO:0000256" key="2">
    <source>
        <dbReference type="ARBA" id="ARBA00022723"/>
    </source>
</evidence>
<keyword evidence="5" id="KW-1185">Reference proteome</keyword>
<dbReference type="GO" id="GO:0046294">
    <property type="term" value="P:formaldehyde catabolic process"/>
    <property type="evidence" value="ECO:0007669"/>
    <property type="project" value="TreeGrafter"/>
</dbReference>
<dbReference type="SUPFAM" id="SSF50129">
    <property type="entry name" value="GroES-like"/>
    <property type="match status" value="1"/>
</dbReference>
<dbReference type="OrthoDB" id="417550at2759"/>
<evidence type="ECO:0000256" key="1">
    <source>
        <dbReference type="ARBA" id="ARBA00011738"/>
    </source>
</evidence>
<keyword evidence="3" id="KW-0862">Zinc</keyword>
<gene>
    <name evidence="4" type="ORF">CR513_00043</name>
</gene>
<accession>A0A371IID4</accession>
<dbReference type="Gene3D" id="3.90.180.10">
    <property type="entry name" value="Medium-chain alcohol dehydrogenases, catalytic domain"/>
    <property type="match status" value="1"/>
</dbReference>
<comment type="caution">
    <text evidence="4">The sequence shown here is derived from an EMBL/GenBank/DDBJ whole genome shotgun (WGS) entry which is preliminary data.</text>
</comment>
<dbReference type="PANTHER" id="PTHR43880">
    <property type="entry name" value="ALCOHOL DEHYDROGENASE"/>
    <property type="match status" value="1"/>
</dbReference>
<evidence type="ECO:0000313" key="4">
    <source>
        <dbReference type="EMBL" id="RDY14822.1"/>
    </source>
</evidence>
<dbReference type="AlphaFoldDB" id="A0A371IID4"/>
<comment type="subunit">
    <text evidence="1">Homodimer.</text>
</comment>
<dbReference type="GO" id="GO:0008270">
    <property type="term" value="F:zinc ion binding"/>
    <property type="evidence" value="ECO:0007669"/>
    <property type="project" value="TreeGrafter"/>
</dbReference>
<dbReference type="STRING" id="157652.A0A371IID4"/>
<reference evidence="4" key="1">
    <citation type="submission" date="2018-05" db="EMBL/GenBank/DDBJ databases">
        <title>Draft genome of Mucuna pruriens seed.</title>
        <authorList>
            <person name="Nnadi N.E."/>
            <person name="Vos R."/>
            <person name="Hasami M.H."/>
            <person name="Devisetty U.K."/>
            <person name="Aguiy J.C."/>
        </authorList>
    </citation>
    <scope>NUCLEOTIDE SEQUENCE [LARGE SCALE GENOMIC DNA]</scope>
    <source>
        <strain evidence="4">JCA_2017</strain>
    </source>
</reference>
<name>A0A371IID4_MUCPR</name>
<dbReference type="GO" id="GO:0005829">
    <property type="term" value="C:cytosol"/>
    <property type="evidence" value="ECO:0007669"/>
    <property type="project" value="TreeGrafter"/>
</dbReference>
<dbReference type="GO" id="GO:0051903">
    <property type="term" value="F:S-(hydroxymethyl)glutathione dehydrogenase [NAD(P)+] activity"/>
    <property type="evidence" value="ECO:0007669"/>
    <property type="project" value="TreeGrafter"/>
</dbReference>
<evidence type="ECO:0000313" key="5">
    <source>
        <dbReference type="Proteomes" id="UP000257109"/>
    </source>
</evidence>
<keyword evidence="2" id="KW-0479">Metal-binding</keyword>
<dbReference type="PANTHER" id="PTHR43880:SF10">
    <property type="entry name" value="ALCOHOL DEHYDROGENASE-LIKE 2"/>
    <property type="match status" value="1"/>
</dbReference>
<organism evidence="4 5">
    <name type="scientific">Mucuna pruriens</name>
    <name type="common">Velvet bean</name>
    <name type="synonym">Dolichos pruriens</name>
    <dbReference type="NCBI Taxonomy" id="157652"/>
    <lineage>
        <taxon>Eukaryota</taxon>
        <taxon>Viridiplantae</taxon>
        <taxon>Streptophyta</taxon>
        <taxon>Embryophyta</taxon>
        <taxon>Tracheophyta</taxon>
        <taxon>Spermatophyta</taxon>
        <taxon>Magnoliopsida</taxon>
        <taxon>eudicotyledons</taxon>
        <taxon>Gunneridae</taxon>
        <taxon>Pentapetalae</taxon>
        <taxon>rosids</taxon>
        <taxon>fabids</taxon>
        <taxon>Fabales</taxon>
        <taxon>Fabaceae</taxon>
        <taxon>Papilionoideae</taxon>
        <taxon>50 kb inversion clade</taxon>
        <taxon>NPAAA clade</taxon>
        <taxon>indigoferoid/millettioid clade</taxon>
        <taxon>Phaseoleae</taxon>
        <taxon>Mucuna</taxon>
    </lineage>
</organism>
<sequence length="178" mass="19839">MSFARTTKAASSKLANLGLRDDEESSFELYYNGDGGAGLCPLSFTMSKFLLGSSFNQSLEQAQEGGELIGVEGGDEVINHLRNSGIHGPLAKFPRIFGHEGWGNKLHWKVWRGTWKRLKEGDSVVPLFLANYGECSDSKSPKSNMCTNFRNQFAENMSRDGTNRFRDLKGESVYHFLC</sequence>
<dbReference type="InterPro" id="IPR011032">
    <property type="entry name" value="GroES-like_sf"/>
</dbReference>
<feature type="non-terminal residue" evidence="4">
    <location>
        <position position="178"/>
    </location>
</feature>
<dbReference type="EMBL" id="QJKJ01000008">
    <property type="protein sequence ID" value="RDY14822.1"/>
    <property type="molecule type" value="Genomic_DNA"/>
</dbReference>
<protein>
    <submittedName>
        <fullName evidence="4">Alcohol dehydrogenase-like 2</fullName>
    </submittedName>
</protein>